<evidence type="ECO:0000313" key="3">
    <source>
        <dbReference type="Proteomes" id="UP001322277"/>
    </source>
</evidence>
<organism evidence="2 3">
    <name type="scientific">Colletotrichum destructivum</name>
    <dbReference type="NCBI Taxonomy" id="34406"/>
    <lineage>
        <taxon>Eukaryota</taxon>
        <taxon>Fungi</taxon>
        <taxon>Dikarya</taxon>
        <taxon>Ascomycota</taxon>
        <taxon>Pezizomycotina</taxon>
        <taxon>Sordariomycetes</taxon>
        <taxon>Hypocreomycetidae</taxon>
        <taxon>Glomerellales</taxon>
        <taxon>Glomerellaceae</taxon>
        <taxon>Colletotrichum</taxon>
        <taxon>Colletotrichum destructivum species complex</taxon>
    </lineage>
</organism>
<name>A0AAX4IJM2_9PEZI</name>
<reference evidence="3" key="1">
    <citation type="journal article" date="2023" name="bioRxiv">
        <title>Complete genome of the Medicago anthracnose fungus, Colletotrichum destructivum, reveals a mini-chromosome-like region within a core chromosome.</title>
        <authorList>
            <person name="Lapalu N."/>
            <person name="Simon A."/>
            <person name="Lu A."/>
            <person name="Plaumann P.-L."/>
            <person name="Amselem J."/>
            <person name="Pigne S."/>
            <person name="Auger A."/>
            <person name="Koch C."/>
            <person name="Dallery J.-F."/>
            <person name="O'Connell R.J."/>
        </authorList>
    </citation>
    <scope>NUCLEOTIDE SEQUENCE [LARGE SCALE GENOMIC DNA]</scope>
    <source>
        <strain evidence="3">CBS 520.97</strain>
    </source>
</reference>
<dbReference type="EMBL" id="CP137309">
    <property type="protein sequence ID" value="WQF83311.1"/>
    <property type="molecule type" value="Genomic_DNA"/>
</dbReference>
<proteinExistence type="predicted"/>
<dbReference type="GeneID" id="87944828"/>
<keyword evidence="3" id="KW-1185">Reference proteome</keyword>
<dbReference type="Proteomes" id="UP001322277">
    <property type="component" value="Chromosome 5"/>
</dbReference>
<dbReference type="KEGG" id="cdet:87944828"/>
<protein>
    <submittedName>
        <fullName evidence="2">2EXR domain-containing protein</fullName>
    </submittedName>
</protein>
<accession>A0AAX4IJM2</accession>
<dbReference type="Pfam" id="PF20150">
    <property type="entry name" value="2EXR"/>
    <property type="match status" value="1"/>
</dbReference>
<sequence>MSEFHLFPSLPKELRLKIWRTTLAGQGRLVTVAPGHELLACRSGLPVLSAVNRESRQEFLRLYVRLRDRPDASTAADVEADDHVYFNPRLDTLIIGTDTKTGSALKSSGGMEALLLFARCPVGTLIDAPALPESAAEQVRQVHLYDLNPSRRMEMDSSLKNRKLEWGPGRDEPMPLPRLRFPNLDAVVIVTLHASLWVGNFKCHGSRGRHFRYVVPTNQVYYHIKDAAHGDSFAGMRPASRIPDEYLKPAPAQTRAMRVEILRSGDDDDGNGWVTNDWHLISGPDDFCHDTWVMLVQYITLRLGRQDE</sequence>
<evidence type="ECO:0000259" key="1">
    <source>
        <dbReference type="Pfam" id="PF20150"/>
    </source>
</evidence>
<dbReference type="RefSeq" id="XP_062780535.1">
    <property type="nucleotide sequence ID" value="XM_062924484.1"/>
</dbReference>
<gene>
    <name evidence="2" type="ORF">CDEST_08325</name>
</gene>
<dbReference type="AlphaFoldDB" id="A0AAX4IJM2"/>
<dbReference type="InterPro" id="IPR045518">
    <property type="entry name" value="2EXR"/>
</dbReference>
<evidence type="ECO:0000313" key="2">
    <source>
        <dbReference type="EMBL" id="WQF83311.1"/>
    </source>
</evidence>
<dbReference type="PANTHER" id="PTHR35910">
    <property type="entry name" value="2EXR DOMAIN-CONTAINING PROTEIN"/>
    <property type="match status" value="1"/>
</dbReference>
<dbReference type="PANTHER" id="PTHR35910:SF6">
    <property type="entry name" value="2EXR DOMAIN-CONTAINING PROTEIN"/>
    <property type="match status" value="1"/>
</dbReference>
<feature type="domain" description="2EXR" evidence="1">
    <location>
        <begin position="4"/>
        <end position="93"/>
    </location>
</feature>